<dbReference type="InterPro" id="IPR038225">
    <property type="entry name" value="TagF_sf"/>
</dbReference>
<dbReference type="Gene3D" id="3.40.1730.10">
    <property type="entry name" value="pa0076 domain"/>
    <property type="match status" value="1"/>
</dbReference>
<dbReference type="OrthoDB" id="9801841at2"/>
<sequence>MMAGFGAFGKMPAVGDFFRIAAPPGFVSAWDPWIQGAMLAAQSALGAAWDGHYMSAPIWRFALAPGLAGRHKVLGVLMPSVDRVGRRFPLTLMAALDTPGPVPLDHFRETALFSRLEEVALSALGDAMTRERFEADLTTLEAPQMRATAPLRQAGGCLVLTQSAAGALPGDLAAGLLAGRYATPSVWSTEVAGTPRMMVCEGLPDETCARGLFDLNAPIWSEARPL</sequence>
<proteinExistence type="predicted"/>
<organism evidence="1 2">
    <name type="scientific">Antarcticimicrobium sediminis</name>
    <dbReference type="NCBI Taxonomy" id="2546227"/>
    <lineage>
        <taxon>Bacteria</taxon>
        <taxon>Pseudomonadati</taxon>
        <taxon>Pseudomonadota</taxon>
        <taxon>Alphaproteobacteria</taxon>
        <taxon>Rhodobacterales</taxon>
        <taxon>Paracoccaceae</taxon>
        <taxon>Antarcticimicrobium</taxon>
    </lineage>
</organism>
<comment type="caution">
    <text evidence="1">The sequence shown here is derived from an EMBL/GenBank/DDBJ whole genome shotgun (WGS) entry which is preliminary data.</text>
</comment>
<dbReference type="InterPro" id="IPR017748">
    <property type="entry name" value="TagF"/>
</dbReference>
<reference evidence="1 2" key="1">
    <citation type="submission" date="2019-03" db="EMBL/GenBank/DDBJ databases">
        <authorList>
            <person name="Zhang S."/>
        </authorList>
    </citation>
    <scope>NUCLEOTIDE SEQUENCE [LARGE SCALE GENOMIC DNA]</scope>
    <source>
        <strain evidence="1 2">S4J41</strain>
    </source>
</reference>
<gene>
    <name evidence="1" type="primary">tagF</name>
    <name evidence="1" type="ORF">E1B25_12290</name>
</gene>
<dbReference type="PIRSF" id="PIRSF029287">
    <property type="entry name" value="UCP029287"/>
    <property type="match status" value="1"/>
</dbReference>
<dbReference type="EMBL" id="SMFP01000007">
    <property type="protein sequence ID" value="TDE37493.1"/>
    <property type="molecule type" value="Genomic_DNA"/>
</dbReference>
<dbReference type="NCBIfam" id="TIGR03373">
    <property type="entry name" value="VI_minor_4"/>
    <property type="match status" value="1"/>
</dbReference>
<keyword evidence="2" id="KW-1185">Reference proteome</keyword>
<dbReference type="Pfam" id="PF09867">
    <property type="entry name" value="TagF_N"/>
    <property type="match status" value="1"/>
</dbReference>
<accession>A0A4R5ES48</accession>
<evidence type="ECO:0000313" key="2">
    <source>
        <dbReference type="Proteomes" id="UP000294662"/>
    </source>
</evidence>
<dbReference type="AlphaFoldDB" id="A0A4R5ES48"/>
<protein>
    <submittedName>
        <fullName evidence="1">Type VI secretion system-associated protein TagF</fullName>
    </submittedName>
</protein>
<evidence type="ECO:0000313" key="1">
    <source>
        <dbReference type="EMBL" id="TDE37493.1"/>
    </source>
</evidence>
<dbReference type="Proteomes" id="UP000294662">
    <property type="component" value="Unassembled WGS sequence"/>
</dbReference>
<name>A0A4R5ES48_9RHOB</name>